<evidence type="ECO:0000313" key="5">
    <source>
        <dbReference type="Proteomes" id="UP000018458"/>
    </source>
</evidence>
<dbReference type="InterPro" id="IPR004441">
    <property type="entry name" value="rRNA_MeTrfase_TrmH"/>
</dbReference>
<dbReference type="GO" id="GO:0005829">
    <property type="term" value="C:cytosol"/>
    <property type="evidence" value="ECO:0007669"/>
    <property type="project" value="TreeGrafter"/>
</dbReference>
<dbReference type="InterPro" id="IPR029064">
    <property type="entry name" value="Ribosomal_eL30-like_sf"/>
</dbReference>
<reference evidence="4 5" key="1">
    <citation type="submission" date="2011-01" db="EMBL/GenBank/DDBJ databases">
        <authorList>
            <person name="Weinstock G."/>
            <person name="Sodergren E."/>
            <person name="Clifton S."/>
            <person name="Fulton L."/>
            <person name="Fulton B."/>
            <person name="Courtney L."/>
            <person name="Fronick C."/>
            <person name="Harrison M."/>
            <person name="Strong C."/>
            <person name="Farmer C."/>
            <person name="Delahaunty K."/>
            <person name="Markovic C."/>
            <person name="Hall O."/>
            <person name="Minx P."/>
            <person name="Tomlinson C."/>
            <person name="Mitreva M."/>
            <person name="Hou S."/>
            <person name="Chen J."/>
            <person name="Wollam A."/>
            <person name="Pepin K.H."/>
            <person name="Johnson M."/>
            <person name="Bhonagiri V."/>
            <person name="Zhang X."/>
            <person name="Suruliraj S."/>
            <person name="Warren W."/>
            <person name="Chinwalla A."/>
            <person name="Mardis E.R."/>
            <person name="Wilson R.K."/>
        </authorList>
    </citation>
    <scope>NUCLEOTIDE SEQUENCE [LARGE SCALE GENOMIC DNA]</scope>
    <source>
        <strain evidence="5">DSM 22608 / JCM 16073 / KCTC 15190 / YIT 12066</strain>
    </source>
</reference>
<dbReference type="InterPro" id="IPR013123">
    <property type="entry name" value="SpoU_subst-bd"/>
</dbReference>
<dbReference type="GO" id="GO:0070039">
    <property type="term" value="F:rRNA (guanosine-2'-O-)-methyltransferase activity"/>
    <property type="evidence" value="ECO:0007669"/>
    <property type="project" value="TreeGrafter"/>
</dbReference>
<organism evidence="4 5">
    <name type="scientific">Succinatimonas hippei (strain DSM 22608 / JCM 16073 / KCTC 15190 / YIT 12066)</name>
    <dbReference type="NCBI Taxonomy" id="762983"/>
    <lineage>
        <taxon>Bacteria</taxon>
        <taxon>Pseudomonadati</taxon>
        <taxon>Pseudomonadota</taxon>
        <taxon>Gammaproteobacteria</taxon>
        <taxon>Aeromonadales</taxon>
        <taxon>Succinivibrionaceae</taxon>
        <taxon>Succinatimonas</taxon>
    </lineage>
</organism>
<dbReference type="Gene3D" id="3.30.1330.30">
    <property type="match status" value="1"/>
</dbReference>
<dbReference type="PANTHER" id="PTHR46429:SF1">
    <property type="entry name" value="23S RRNA (GUANOSINE-2'-O-)-METHYLTRANSFERASE RLMB"/>
    <property type="match status" value="1"/>
</dbReference>
<dbReference type="NCBIfam" id="TIGR00186">
    <property type="entry name" value="rRNA_methyl_3"/>
    <property type="match status" value="1"/>
</dbReference>
<dbReference type="EMBL" id="AEVO01000011">
    <property type="protein sequence ID" value="EFY07873.1"/>
    <property type="molecule type" value="Genomic_DNA"/>
</dbReference>
<evidence type="ECO:0000256" key="2">
    <source>
        <dbReference type="ARBA" id="ARBA00022679"/>
    </source>
</evidence>
<dbReference type="SUPFAM" id="SSF55315">
    <property type="entry name" value="L30e-like"/>
    <property type="match status" value="1"/>
</dbReference>
<sequence length="254" mass="27550">MIRRNGKQNRELVYGVNAVEAALETAPEKIVSAFIIKGREDDKRISRIMALMNNYGIKVQTAMRHTLDEITDNGVHQGVVIEMVATPPKNEGDLEELLDTLENPFFLVLDGVTDPRNLGAAMRSAWAAGAHGVIVPKDKSASFSPAARKAASGAADVLPLFAVTNLARTLEMLKERFVRVIGMDGEASDNIYATDLTGPLAIVMGSEESGMRRLTREKCDDITKIPMAEGVESLNVSVAAGIALFEAVRQRSVR</sequence>
<dbReference type="HOGENOM" id="CLU_021322_0_1_6"/>
<dbReference type="InterPro" id="IPR029026">
    <property type="entry name" value="tRNA_m1G_MTases_N"/>
</dbReference>
<dbReference type="Pfam" id="PF00588">
    <property type="entry name" value="SpoU_methylase"/>
    <property type="match status" value="1"/>
</dbReference>
<dbReference type="STRING" id="762983.HMPREF9444_00290"/>
<dbReference type="GO" id="GO:0003723">
    <property type="term" value="F:RNA binding"/>
    <property type="evidence" value="ECO:0007669"/>
    <property type="project" value="InterPro"/>
</dbReference>
<dbReference type="SUPFAM" id="SSF75217">
    <property type="entry name" value="alpha/beta knot"/>
    <property type="match status" value="1"/>
</dbReference>
<dbReference type="AlphaFoldDB" id="E8LHX7"/>
<dbReference type="SMART" id="SM00967">
    <property type="entry name" value="SpoU_sub_bind"/>
    <property type="match status" value="1"/>
</dbReference>
<feature type="domain" description="RNA 2-O ribose methyltransferase substrate binding" evidence="3">
    <location>
        <begin position="12"/>
        <end position="89"/>
    </location>
</feature>
<dbReference type="RefSeq" id="WP_009142515.1">
    <property type="nucleotide sequence ID" value="NZ_GL830949.1"/>
</dbReference>
<dbReference type="PANTHER" id="PTHR46429">
    <property type="entry name" value="23S RRNA (GUANOSINE-2'-O-)-METHYLTRANSFERASE RLMB"/>
    <property type="match status" value="1"/>
</dbReference>
<proteinExistence type="predicted"/>
<gene>
    <name evidence="4" type="ORF">HMPREF9444_00290</name>
</gene>
<evidence type="ECO:0000256" key="1">
    <source>
        <dbReference type="ARBA" id="ARBA00022603"/>
    </source>
</evidence>
<dbReference type="OrthoDB" id="9785673at2"/>
<dbReference type="InterPro" id="IPR029028">
    <property type="entry name" value="Alpha/beta_knot_MTases"/>
</dbReference>
<evidence type="ECO:0000259" key="3">
    <source>
        <dbReference type="SMART" id="SM00967"/>
    </source>
</evidence>
<dbReference type="Proteomes" id="UP000018458">
    <property type="component" value="Unassembled WGS sequence"/>
</dbReference>
<accession>E8LHX7</accession>
<keyword evidence="1 4" id="KW-0489">Methyltransferase</keyword>
<dbReference type="InterPro" id="IPR001537">
    <property type="entry name" value="SpoU_MeTrfase"/>
</dbReference>
<name>E8LHX7_SUCHY</name>
<protein>
    <submittedName>
        <fullName evidence="4">RNA methyltransferase, TrmH family, group 3</fullName>
    </submittedName>
</protein>
<keyword evidence="5" id="KW-1185">Reference proteome</keyword>
<dbReference type="eggNOG" id="COG0566">
    <property type="taxonomic scope" value="Bacteria"/>
</dbReference>
<keyword evidence="2 4" id="KW-0808">Transferase</keyword>
<dbReference type="Gene3D" id="3.40.1280.10">
    <property type="match status" value="1"/>
</dbReference>
<dbReference type="CDD" id="cd18103">
    <property type="entry name" value="SpoU-like_RlmB"/>
    <property type="match status" value="1"/>
</dbReference>
<dbReference type="Pfam" id="PF08032">
    <property type="entry name" value="SpoU_sub_bind"/>
    <property type="match status" value="1"/>
</dbReference>
<comment type="caution">
    <text evidence="4">The sequence shown here is derived from an EMBL/GenBank/DDBJ whole genome shotgun (WGS) entry which is preliminary data.</text>
</comment>
<evidence type="ECO:0000313" key="4">
    <source>
        <dbReference type="EMBL" id="EFY07873.1"/>
    </source>
</evidence>